<dbReference type="AlphaFoldDB" id="A0A1Y1S3S9"/>
<accession>A0A1Y1S3S9</accession>
<comment type="caution">
    <text evidence="2">The sequence shown here is derived from an EMBL/GenBank/DDBJ whole genome shotgun (WGS) entry which is preliminary data.</text>
</comment>
<organism evidence="2 3">
    <name type="scientific">Enterospora canceri</name>
    <dbReference type="NCBI Taxonomy" id="1081671"/>
    <lineage>
        <taxon>Eukaryota</taxon>
        <taxon>Fungi</taxon>
        <taxon>Fungi incertae sedis</taxon>
        <taxon>Microsporidia</taxon>
        <taxon>Enterocytozoonidae</taxon>
        <taxon>Enterospora</taxon>
    </lineage>
</organism>
<protein>
    <recommendedName>
        <fullName evidence="4">Secreted protein</fullName>
    </recommendedName>
</protein>
<proteinExistence type="predicted"/>
<keyword evidence="3" id="KW-1185">Reference proteome</keyword>
<dbReference type="EMBL" id="LWDP01000331">
    <property type="protein sequence ID" value="ORD92978.1"/>
    <property type="molecule type" value="Genomic_DNA"/>
</dbReference>
<evidence type="ECO:0000313" key="2">
    <source>
        <dbReference type="EMBL" id="ORD92978.1"/>
    </source>
</evidence>
<dbReference type="VEuPathDB" id="MicrosporidiaDB:ECANGB1_2748"/>
<keyword evidence="1" id="KW-0732">Signal</keyword>
<feature type="signal peptide" evidence="1">
    <location>
        <begin position="1"/>
        <end position="19"/>
    </location>
</feature>
<gene>
    <name evidence="2" type="ORF">ECANGB1_2748</name>
</gene>
<evidence type="ECO:0000313" key="3">
    <source>
        <dbReference type="Proteomes" id="UP000192639"/>
    </source>
</evidence>
<dbReference type="Proteomes" id="UP000192639">
    <property type="component" value="Unassembled WGS sequence"/>
</dbReference>
<evidence type="ECO:0008006" key="4">
    <source>
        <dbReference type="Google" id="ProtNLM"/>
    </source>
</evidence>
<feature type="chain" id="PRO_5012960035" description="Secreted protein" evidence="1">
    <location>
        <begin position="20"/>
        <end position="61"/>
    </location>
</feature>
<sequence length="61" mass="7263">MRWWLGCWVVTACRWWCDRNNSPPVRPPQWDHEGGYTGALDSVSANKLSTPFMWRIWRLKG</sequence>
<evidence type="ECO:0000256" key="1">
    <source>
        <dbReference type="SAM" id="SignalP"/>
    </source>
</evidence>
<name>A0A1Y1S3S9_9MICR</name>
<reference evidence="2 3" key="1">
    <citation type="journal article" date="2017" name="Environ. Microbiol.">
        <title>Decay of the glycolytic pathway and adaptation to intranuclear parasitism within Enterocytozoonidae microsporidia.</title>
        <authorList>
            <person name="Wiredu Boakye D."/>
            <person name="Jaroenlak P."/>
            <person name="Prachumwat A."/>
            <person name="Williams T.A."/>
            <person name="Bateman K.S."/>
            <person name="Itsathitphaisarn O."/>
            <person name="Sritunyalucksana K."/>
            <person name="Paszkiewicz K.H."/>
            <person name="Moore K.A."/>
            <person name="Stentiford G.D."/>
            <person name="Williams B.A."/>
        </authorList>
    </citation>
    <scope>NUCLEOTIDE SEQUENCE [LARGE SCALE GENOMIC DNA]</scope>
    <source>
        <strain evidence="2 3">GB1</strain>
    </source>
</reference>